<evidence type="ECO:0000256" key="3">
    <source>
        <dbReference type="ARBA" id="ARBA00023239"/>
    </source>
</evidence>
<dbReference type="eggNOG" id="ENOG502QUH3">
    <property type="taxonomic scope" value="Eukaryota"/>
</dbReference>
<evidence type="ECO:0000313" key="5">
    <source>
        <dbReference type="EMBL" id="KGN62114.1"/>
    </source>
</evidence>
<dbReference type="EMBL" id="CM002923">
    <property type="protein sequence ID" value="KGN62114.1"/>
    <property type="molecule type" value="Genomic_DNA"/>
</dbReference>
<dbReference type="FunFam" id="1.50.10.130:FF:000001">
    <property type="entry name" value="Isoprene synthase, chloroplastic"/>
    <property type="match status" value="1"/>
</dbReference>
<evidence type="ECO:0000256" key="2">
    <source>
        <dbReference type="ARBA" id="ARBA00022842"/>
    </source>
</evidence>
<reference evidence="5 6" key="2">
    <citation type="journal article" date="2009" name="PLoS ONE">
        <title>An integrated genetic and cytogenetic map of the cucumber genome.</title>
        <authorList>
            <person name="Ren Y."/>
            <person name="Zhang Z."/>
            <person name="Liu J."/>
            <person name="Staub J.E."/>
            <person name="Han Y."/>
            <person name="Cheng Z."/>
            <person name="Li X."/>
            <person name="Lu J."/>
            <person name="Miao H."/>
            <person name="Kang H."/>
            <person name="Xie B."/>
            <person name="Gu X."/>
            <person name="Wang X."/>
            <person name="Du Y."/>
            <person name="Jin W."/>
            <person name="Huang S."/>
        </authorList>
    </citation>
    <scope>NUCLEOTIDE SEQUENCE [LARGE SCALE GENOMIC DNA]</scope>
    <source>
        <strain evidence="6">cv. 9930</strain>
    </source>
</reference>
<dbReference type="AlphaFoldDB" id="A0A0A0LM58"/>
<reference evidence="5 6" key="3">
    <citation type="journal article" date="2010" name="BMC Genomics">
        <title>Transcriptome sequencing and comparative analysis of cucumber flowers with different sex types.</title>
        <authorList>
            <person name="Guo S."/>
            <person name="Zheng Y."/>
            <person name="Joung J.G."/>
            <person name="Liu S."/>
            <person name="Zhang Z."/>
            <person name="Crasta O.R."/>
            <person name="Sobral B.W."/>
            <person name="Xu Y."/>
            <person name="Huang S."/>
            <person name="Fei Z."/>
        </authorList>
    </citation>
    <scope>NUCLEOTIDE SEQUENCE [LARGE SCALE GENOMIC DNA]</scope>
    <source>
        <strain evidence="6">cv. 9930</strain>
    </source>
</reference>
<gene>
    <name evidence="5" type="ORF">Csa_2G299350</name>
</gene>
<reference evidence="5 6" key="4">
    <citation type="journal article" date="2011" name="BMC Genomics">
        <title>RNA-Seq improves annotation of protein-coding genes in the cucumber genome.</title>
        <authorList>
            <person name="Li Z."/>
            <person name="Zhang Z."/>
            <person name="Yan P."/>
            <person name="Huang S."/>
            <person name="Fei Z."/>
            <person name="Lin K."/>
        </authorList>
    </citation>
    <scope>NUCLEOTIDE SEQUENCE [LARGE SCALE GENOMIC DNA]</scope>
    <source>
        <strain evidence="6">cv. 9930</strain>
    </source>
</reference>
<evidence type="ECO:0000256" key="1">
    <source>
        <dbReference type="ARBA" id="ARBA00001946"/>
    </source>
</evidence>
<comment type="cofactor">
    <cofactor evidence="1">
        <name>Mg(2+)</name>
        <dbReference type="ChEBI" id="CHEBI:18420"/>
    </cofactor>
</comment>
<protein>
    <recommendedName>
        <fullName evidence="4">Terpene synthase N-terminal domain-containing protein</fullName>
    </recommendedName>
</protein>
<keyword evidence="3" id="KW-0456">Lyase</keyword>
<dbReference type="SUPFAM" id="SSF48576">
    <property type="entry name" value="Terpenoid synthases"/>
    <property type="match status" value="1"/>
</dbReference>
<dbReference type="GO" id="GO:0016114">
    <property type="term" value="P:terpenoid biosynthetic process"/>
    <property type="evidence" value="ECO:0007669"/>
    <property type="project" value="InterPro"/>
</dbReference>
<dbReference type="Gramene" id="KGN62114">
    <property type="protein sequence ID" value="KGN62114"/>
    <property type="gene ID" value="Csa_2G299350"/>
</dbReference>
<dbReference type="OMA" id="SHNDERE"/>
<dbReference type="Proteomes" id="UP000029981">
    <property type="component" value="Chromosome 2"/>
</dbReference>
<evidence type="ECO:0000259" key="4">
    <source>
        <dbReference type="Pfam" id="PF01397"/>
    </source>
</evidence>
<sequence length="248" mass="29980">MCSKTVIRRSGNYQPSIWKHEFIQSLRSEFAEEIYMRRFNQLKGEIRVIMNTIIDDPLKQLELIDMLQRLGISYHFENEIKNVLKTIYDKSYEQEHWKNNNLYATSLEFRLLRQHGFNLSQDVFNNFYSSETKSFNTQMYQDLNGMLFLYEASFLSIEGENILETAKHFTVEYLEKYMKSSKDENEVAIVRHALELPLHWRMPRLDTRWFIDIYERKVDMNPILLEFAKLDFNRVQSIHQQDLKYTSR</sequence>
<organism evidence="5 6">
    <name type="scientific">Cucumis sativus</name>
    <name type="common">Cucumber</name>
    <dbReference type="NCBI Taxonomy" id="3659"/>
    <lineage>
        <taxon>Eukaryota</taxon>
        <taxon>Viridiplantae</taxon>
        <taxon>Streptophyta</taxon>
        <taxon>Embryophyta</taxon>
        <taxon>Tracheophyta</taxon>
        <taxon>Spermatophyta</taxon>
        <taxon>Magnoliopsida</taxon>
        <taxon>eudicotyledons</taxon>
        <taxon>Gunneridae</taxon>
        <taxon>Pentapetalae</taxon>
        <taxon>rosids</taxon>
        <taxon>fabids</taxon>
        <taxon>Cucurbitales</taxon>
        <taxon>Cucurbitaceae</taxon>
        <taxon>Benincaseae</taxon>
        <taxon>Cucumis</taxon>
    </lineage>
</organism>
<accession>A0A0A0LM58</accession>
<reference evidence="5 6" key="1">
    <citation type="journal article" date="2009" name="Nat. Genet.">
        <title>The genome of the cucumber, Cucumis sativus L.</title>
        <authorList>
            <person name="Huang S."/>
            <person name="Li R."/>
            <person name="Zhang Z."/>
            <person name="Li L."/>
            <person name="Gu X."/>
            <person name="Fan W."/>
            <person name="Lucas W.J."/>
            <person name="Wang X."/>
            <person name="Xie B."/>
            <person name="Ni P."/>
            <person name="Ren Y."/>
            <person name="Zhu H."/>
            <person name="Li J."/>
            <person name="Lin K."/>
            <person name="Jin W."/>
            <person name="Fei Z."/>
            <person name="Li G."/>
            <person name="Staub J."/>
            <person name="Kilian A."/>
            <person name="van der Vossen E.A."/>
            <person name="Wu Y."/>
            <person name="Guo J."/>
            <person name="He J."/>
            <person name="Jia Z."/>
            <person name="Ren Y."/>
            <person name="Tian G."/>
            <person name="Lu Y."/>
            <person name="Ruan J."/>
            <person name="Qian W."/>
            <person name="Wang M."/>
            <person name="Huang Q."/>
            <person name="Li B."/>
            <person name="Xuan Z."/>
            <person name="Cao J."/>
            <person name="Asan"/>
            <person name="Wu Z."/>
            <person name="Zhang J."/>
            <person name="Cai Q."/>
            <person name="Bai Y."/>
            <person name="Zhao B."/>
            <person name="Han Y."/>
            <person name="Li Y."/>
            <person name="Li X."/>
            <person name="Wang S."/>
            <person name="Shi Q."/>
            <person name="Liu S."/>
            <person name="Cho W.K."/>
            <person name="Kim J.Y."/>
            <person name="Xu Y."/>
            <person name="Heller-Uszynska K."/>
            <person name="Miao H."/>
            <person name="Cheng Z."/>
            <person name="Zhang S."/>
            <person name="Wu J."/>
            <person name="Yang Y."/>
            <person name="Kang H."/>
            <person name="Li M."/>
            <person name="Liang H."/>
            <person name="Ren X."/>
            <person name="Shi Z."/>
            <person name="Wen M."/>
            <person name="Jian M."/>
            <person name="Yang H."/>
            <person name="Zhang G."/>
            <person name="Yang Z."/>
            <person name="Chen R."/>
            <person name="Liu S."/>
            <person name="Li J."/>
            <person name="Ma L."/>
            <person name="Liu H."/>
            <person name="Zhou Y."/>
            <person name="Zhao J."/>
            <person name="Fang X."/>
            <person name="Li G."/>
            <person name="Fang L."/>
            <person name="Li Y."/>
            <person name="Liu D."/>
            <person name="Zheng H."/>
            <person name="Zhang Y."/>
            <person name="Qin N."/>
            <person name="Li Z."/>
            <person name="Yang G."/>
            <person name="Yang S."/>
            <person name="Bolund L."/>
            <person name="Kristiansen K."/>
            <person name="Zheng H."/>
            <person name="Li S."/>
            <person name="Zhang X."/>
            <person name="Yang H."/>
            <person name="Wang J."/>
            <person name="Sun R."/>
            <person name="Zhang B."/>
            <person name="Jiang S."/>
            <person name="Wang J."/>
            <person name="Du Y."/>
            <person name="Li S."/>
        </authorList>
    </citation>
    <scope>NUCLEOTIDE SEQUENCE [LARGE SCALE GENOMIC DNA]</scope>
    <source>
        <strain evidence="6">cv. 9930</strain>
    </source>
</reference>
<keyword evidence="6" id="KW-1185">Reference proteome</keyword>
<evidence type="ECO:0000313" key="6">
    <source>
        <dbReference type="Proteomes" id="UP000029981"/>
    </source>
</evidence>
<dbReference type="InterPro" id="IPR008930">
    <property type="entry name" value="Terpenoid_cyclase/PrenylTrfase"/>
</dbReference>
<dbReference type="InterPro" id="IPR008949">
    <property type="entry name" value="Isoprenoid_synthase_dom_sf"/>
</dbReference>
<keyword evidence="2" id="KW-0460">Magnesium</keyword>
<dbReference type="GO" id="GO:0010333">
    <property type="term" value="F:terpene synthase activity"/>
    <property type="evidence" value="ECO:0007669"/>
    <property type="project" value="InterPro"/>
</dbReference>
<dbReference type="SUPFAM" id="SSF48239">
    <property type="entry name" value="Terpenoid cyclases/Protein prenyltransferases"/>
    <property type="match status" value="1"/>
</dbReference>
<dbReference type="InterPro" id="IPR050148">
    <property type="entry name" value="Terpene_synthase-like"/>
</dbReference>
<dbReference type="PANTHER" id="PTHR31225:SF9">
    <property type="entry name" value="TERPENE SYNTHASE 10"/>
    <property type="match status" value="1"/>
</dbReference>
<dbReference type="Gene3D" id="1.50.10.130">
    <property type="entry name" value="Terpene synthase, N-terminal domain"/>
    <property type="match status" value="1"/>
</dbReference>
<feature type="domain" description="Terpene synthase N-terminal" evidence="4">
    <location>
        <begin position="17"/>
        <end position="194"/>
    </location>
</feature>
<dbReference type="Pfam" id="PF01397">
    <property type="entry name" value="Terpene_synth"/>
    <property type="match status" value="1"/>
</dbReference>
<dbReference type="InterPro" id="IPR036965">
    <property type="entry name" value="Terpene_synth_N_sf"/>
</dbReference>
<dbReference type="InterPro" id="IPR001906">
    <property type="entry name" value="Terpene_synth_N"/>
</dbReference>
<proteinExistence type="predicted"/>
<name>A0A0A0LM58_CUCSA</name>
<dbReference type="STRING" id="3659.A0A0A0LM58"/>
<dbReference type="PANTHER" id="PTHR31225">
    <property type="entry name" value="OS04G0344100 PROTEIN-RELATED"/>
    <property type="match status" value="1"/>
</dbReference>